<dbReference type="EMBL" id="KZ508197">
    <property type="protein sequence ID" value="PKU35550.1"/>
    <property type="molecule type" value="Genomic_DNA"/>
</dbReference>
<name>A0A2I0TP52_LIMLA</name>
<dbReference type="Pfam" id="PF00450">
    <property type="entry name" value="Peptidase_S10"/>
    <property type="match status" value="1"/>
</dbReference>
<comment type="similarity">
    <text evidence="1">Belongs to the peptidase S10 family.</text>
</comment>
<dbReference type="Gene3D" id="3.40.50.1820">
    <property type="entry name" value="alpha/beta hydrolase"/>
    <property type="match status" value="1"/>
</dbReference>
<dbReference type="AlphaFoldDB" id="A0A2I0TP52"/>
<dbReference type="GO" id="GO:0004185">
    <property type="term" value="F:serine-type carboxypeptidase activity"/>
    <property type="evidence" value="ECO:0007669"/>
    <property type="project" value="InterPro"/>
</dbReference>
<protein>
    <submittedName>
        <fullName evidence="2">Lysosomal protective protein</fullName>
    </submittedName>
</protein>
<dbReference type="Proteomes" id="UP000233556">
    <property type="component" value="Unassembled WGS sequence"/>
</dbReference>
<evidence type="ECO:0000256" key="1">
    <source>
        <dbReference type="ARBA" id="ARBA00009431"/>
    </source>
</evidence>
<dbReference type="OrthoDB" id="443318at2759"/>
<dbReference type="InterPro" id="IPR001563">
    <property type="entry name" value="Peptidase_S10"/>
</dbReference>
<reference evidence="3" key="2">
    <citation type="submission" date="2017-12" db="EMBL/GenBank/DDBJ databases">
        <title>Genome sequence of the Bar-tailed Godwit (Limosa lapponica baueri).</title>
        <authorList>
            <person name="Lima N.C.B."/>
            <person name="Parody-Merino A.M."/>
            <person name="Battley P.F."/>
            <person name="Fidler A.E."/>
            <person name="Prosdocimi F."/>
        </authorList>
    </citation>
    <scope>NUCLEOTIDE SEQUENCE [LARGE SCALE GENOMIC DNA]</scope>
</reference>
<organism evidence="2 3">
    <name type="scientific">Limosa lapponica baueri</name>
    <dbReference type="NCBI Taxonomy" id="1758121"/>
    <lineage>
        <taxon>Eukaryota</taxon>
        <taxon>Metazoa</taxon>
        <taxon>Chordata</taxon>
        <taxon>Craniata</taxon>
        <taxon>Vertebrata</taxon>
        <taxon>Euteleostomi</taxon>
        <taxon>Archelosauria</taxon>
        <taxon>Archosauria</taxon>
        <taxon>Dinosauria</taxon>
        <taxon>Saurischia</taxon>
        <taxon>Theropoda</taxon>
        <taxon>Coelurosauria</taxon>
        <taxon>Aves</taxon>
        <taxon>Neognathae</taxon>
        <taxon>Neoaves</taxon>
        <taxon>Charadriiformes</taxon>
        <taxon>Scolopacidae</taxon>
        <taxon>Limosa</taxon>
    </lineage>
</organism>
<evidence type="ECO:0000313" key="3">
    <source>
        <dbReference type="Proteomes" id="UP000233556"/>
    </source>
</evidence>
<sequence length="123" mass="13850">MQMNDQYLKLLGATKYRILVYNGDVDMACNFLGDEWFVDSLCQKVQVARRPWLYTEGGENQIGGFVKEFTNIAFLTVKVGLRGSGEMRTGLVAVVQGAGHMVPTDRPLAAFTMFSRFIKNEPY</sequence>
<reference evidence="3" key="1">
    <citation type="submission" date="2017-11" db="EMBL/GenBank/DDBJ databases">
        <authorList>
            <person name="Lima N.C."/>
            <person name="Parody-Merino A.M."/>
            <person name="Battley P.F."/>
            <person name="Fidler A.E."/>
            <person name="Prosdocimi F."/>
        </authorList>
    </citation>
    <scope>NUCLEOTIDE SEQUENCE [LARGE SCALE GENOMIC DNA]</scope>
</reference>
<dbReference type="InterPro" id="IPR029058">
    <property type="entry name" value="AB_hydrolase_fold"/>
</dbReference>
<evidence type="ECO:0000313" key="2">
    <source>
        <dbReference type="EMBL" id="PKU35550.1"/>
    </source>
</evidence>
<dbReference type="GO" id="GO:0006508">
    <property type="term" value="P:proteolysis"/>
    <property type="evidence" value="ECO:0007669"/>
    <property type="project" value="InterPro"/>
</dbReference>
<dbReference type="SUPFAM" id="SSF53474">
    <property type="entry name" value="alpha/beta-Hydrolases"/>
    <property type="match status" value="1"/>
</dbReference>
<gene>
    <name evidence="2" type="ORF">llap_14152</name>
</gene>
<proteinExistence type="inferred from homology"/>
<accession>A0A2I0TP52</accession>
<keyword evidence="3" id="KW-1185">Reference proteome</keyword>